<protein>
    <submittedName>
        <fullName evidence="1">Uncharacterized protein</fullName>
    </submittedName>
</protein>
<evidence type="ECO:0000313" key="1">
    <source>
        <dbReference type="EMBL" id="KAJ7626510.1"/>
    </source>
</evidence>
<comment type="caution">
    <text evidence="1">The sequence shown here is derived from an EMBL/GenBank/DDBJ whole genome shotgun (WGS) entry which is preliminary data.</text>
</comment>
<accession>A0AAD7BPI7</accession>
<dbReference type="EMBL" id="JARKIE010000580">
    <property type="protein sequence ID" value="KAJ7626510.1"/>
    <property type="molecule type" value="Genomic_DNA"/>
</dbReference>
<keyword evidence="2" id="KW-1185">Reference proteome</keyword>
<organism evidence="1 2">
    <name type="scientific">Mycena rosella</name>
    <name type="common">Pink bonnet</name>
    <name type="synonym">Agaricus rosellus</name>
    <dbReference type="NCBI Taxonomy" id="1033263"/>
    <lineage>
        <taxon>Eukaryota</taxon>
        <taxon>Fungi</taxon>
        <taxon>Dikarya</taxon>
        <taxon>Basidiomycota</taxon>
        <taxon>Agaricomycotina</taxon>
        <taxon>Agaricomycetes</taxon>
        <taxon>Agaricomycetidae</taxon>
        <taxon>Agaricales</taxon>
        <taxon>Marasmiineae</taxon>
        <taxon>Mycenaceae</taxon>
        <taxon>Mycena</taxon>
    </lineage>
</organism>
<reference evidence="1" key="1">
    <citation type="submission" date="2023-03" db="EMBL/GenBank/DDBJ databases">
        <title>Massive genome expansion in bonnet fungi (Mycena s.s.) driven by repeated elements and novel gene families across ecological guilds.</title>
        <authorList>
            <consortium name="Lawrence Berkeley National Laboratory"/>
            <person name="Harder C.B."/>
            <person name="Miyauchi S."/>
            <person name="Viragh M."/>
            <person name="Kuo A."/>
            <person name="Thoen E."/>
            <person name="Andreopoulos B."/>
            <person name="Lu D."/>
            <person name="Skrede I."/>
            <person name="Drula E."/>
            <person name="Henrissat B."/>
            <person name="Morin E."/>
            <person name="Kohler A."/>
            <person name="Barry K."/>
            <person name="LaButti K."/>
            <person name="Morin E."/>
            <person name="Salamov A."/>
            <person name="Lipzen A."/>
            <person name="Mereny Z."/>
            <person name="Hegedus B."/>
            <person name="Baldrian P."/>
            <person name="Stursova M."/>
            <person name="Weitz H."/>
            <person name="Taylor A."/>
            <person name="Grigoriev I.V."/>
            <person name="Nagy L.G."/>
            <person name="Martin F."/>
            <person name="Kauserud H."/>
        </authorList>
    </citation>
    <scope>NUCLEOTIDE SEQUENCE</scope>
    <source>
        <strain evidence="1">CBHHK067</strain>
    </source>
</reference>
<proteinExistence type="predicted"/>
<sequence length="92" mass="10169">MYTASRSLLPICVPLFTLDVSGTVGSNPAFIWEQASIYTVLCVRAGGEHDDRLAELLLSPCLPLCSETIPSLRLQSYLRPLNAPPWNHICRV</sequence>
<dbReference type="Proteomes" id="UP001221757">
    <property type="component" value="Unassembled WGS sequence"/>
</dbReference>
<name>A0AAD7BPI7_MYCRO</name>
<evidence type="ECO:0000313" key="2">
    <source>
        <dbReference type="Proteomes" id="UP001221757"/>
    </source>
</evidence>
<gene>
    <name evidence="1" type="ORF">B0H17DRAFT_561821</name>
</gene>
<dbReference type="AlphaFoldDB" id="A0AAD7BPI7"/>